<dbReference type="PANTHER" id="PTHR12526:SF510">
    <property type="entry name" value="D-INOSITOL 3-PHOSPHATE GLYCOSYLTRANSFERASE"/>
    <property type="match status" value="1"/>
</dbReference>
<comment type="caution">
    <text evidence="4">The sequence shown here is derived from an EMBL/GenBank/DDBJ whole genome shotgun (WGS) entry which is preliminary data.</text>
</comment>
<dbReference type="EMBL" id="JAYFSI010000001">
    <property type="protein sequence ID" value="MEA5358812.1"/>
    <property type="molecule type" value="Genomic_DNA"/>
</dbReference>
<dbReference type="PANTHER" id="PTHR12526">
    <property type="entry name" value="GLYCOSYLTRANSFERASE"/>
    <property type="match status" value="1"/>
</dbReference>
<evidence type="ECO:0000256" key="2">
    <source>
        <dbReference type="ARBA" id="ARBA00022679"/>
    </source>
</evidence>
<name>A0ABU5QY02_9PSEU</name>
<dbReference type="InterPro" id="IPR028098">
    <property type="entry name" value="Glyco_trans_4-like_N"/>
</dbReference>
<keyword evidence="5" id="KW-1185">Reference proteome</keyword>
<keyword evidence="1 4" id="KW-0328">Glycosyltransferase</keyword>
<feature type="domain" description="Glycosyltransferase subfamily 4-like N-terminal" evidence="3">
    <location>
        <begin position="7"/>
        <end position="176"/>
    </location>
</feature>
<evidence type="ECO:0000256" key="1">
    <source>
        <dbReference type="ARBA" id="ARBA00022676"/>
    </source>
</evidence>
<gene>
    <name evidence="4" type="ORF">VA596_04645</name>
</gene>
<dbReference type="Pfam" id="PF13579">
    <property type="entry name" value="Glyco_trans_4_4"/>
    <property type="match status" value="1"/>
</dbReference>
<keyword evidence="2 4" id="KW-0808">Transferase</keyword>
<dbReference type="Proteomes" id="UP001304298">
    <property type="component" value="Unassembled WGS sequence"/>
</dbReference>
<dbReference type="EC" id="2.4.-.-" evidence="4"/>
<dbReference type="RefSeq" id="WP_323325647.1">
    <property type="nucleotide sequence ID" value="NZ_JAYFSI010000001.1"/>
</dbReference>
<dbReference type="Pfam" id="PF13692">
    <property type="entry name" value="Glyco_trans_1_4"/>
    <property type="match status" value="1"/>
</dbReference>
<accession>A0ABU5QY02</accession>
<proteinExistence type="predicted"/>
<reference evidence="4 5" key="1">
    <citation type="submission" date="2023-12" db="EMBL/GenBank/DDBJ databases">
        <title>Amycolatopsis sp. V23-08.</title>
        <authorList>
            <person name="Somphong A."/>
        </authorList>
    </citation>
    <scope>NUCLEOTIDE SEQUENCE [LARGE SCALE GENOMIC DNA]</scope>
    <source>
        <strain evidence="4 5">V23-08</strain>
    </source>
</reference>
<protein>
    <submittedName>
        <fullName evidence="4">Glycosyltransferase</fullName>
        <ecNumber evidence="4">2.4.-.-</ecNumber>
    </submittedName>
</protein>
<sequence>MVVDRAGGSRARFHRCAPALAMRPADPMVFILPAAPAGSDTYDKRMCQNLPAVGQPVLELPIDGDWPEPDATARRRLARSLTALPDRTVVLLDGMIASGVPEIVVPHARRLRLAVLVHQALADEPGLDPAHRAELDACERETLRMAGMVVATSPWLARQLIDRHDLDPGRVYVARPGTDAAPLAAGADGVSRLLCVGDVTRRNGQDVLVEALGEVDHLALSCVCVGSLTASPGYVDELGWSIERLGLGGRITLSGDAVDLGAAYNAADLLVIPSRGGASSMFVAQALARGIPVLATEVGGVYDALGVDADGEMPGLLVPPNDPFALADALHRWYADPELRRSLRTAALGRGSALEEWDVAARRLTHVLSRLASEPRIVA</sequence>
<dbReference type="Gene3D" id="3.40.50.2000">
    <property type="entry name" value="Glycogen Phosphorylase B"/>
    <property type="match status" value="2"/>
</dbReference>
<evidence type="ECO:0000259" key="3">
    <source>
        <dbReference type="Pfam" id="PF13579"/>
    </source>
</evidence>
<dbReference type="SUPFAM" id="SSF53756">
    <property type="entry name" value="UDP-Glycosyltransferase/glycogen phosphorylase"/>
    <property type="match status" value="1"/>
</dbReference>
<evidence type="ECO:0000313" key="5">
    <source>
        <dbReference type="Proteomes" id="UP001304298"/>
    </source>
</evidence>
<organism evidence="4 5">
    <name type="scientific">Amycolatopsis heterodermiae</name>
    <dbReference type="NCBI Taxonomy" id="3110235"/>
    <lineage>
        <taxon>Bacteria</taxon>
        <taxon>Bacillati</taxon>
        <taxon>Actinomycetota</taxon>
        <taxon>Actinomycetes</taxon>
        <taxon>Pseudonocardiales</taxon>
        <taxon>Pseudonocardiaceae</taxon>
        <taxon>Amycolatopsis</taxon>
    </lineage>
</organism>
<evidence type="ECO:0000313" key="4">
    <source>
        <dbReference type="EMBL" id="MEA5358812.1"/>
    </source>
</evidence>
<dbReference type="GO" id="GO:0016757">
    <property type="term" value="F:glycosyltransferase activity"/>
    <property type="evidence" value="ECO:0007669"/>
    <property type="project" value="UniProtKB-KW"/>
</dbReference>